<dbReference type="Gene3D" id="3.40.50.720">
    <property type="entry name" value="NAD(P)-binding Rossmann-like Domain"/>
    <property type="match status" value="1"/>
</dbReference>
<feature type="domain" description="NAD-dependent epimerase/dehydratase" evidence="2">
    <location>
        <begin position="7"/>
        <end position="179"/>
    </location>
</feature>
<organism evidence="5">
    <name type="scientific">freshwater metagenome</name>
    <dbReference type="NCBI Taxonomy" id="449393"/>
    <lineage>
        <taxon>unclassified sequences</taxon>
        <taxon>metagenomes</taxon>
        <taxon>ecological metagenomes</taxon>
    </lineage>
</organism>
<gene>
    <name evidence="3" type="ORF">UFOPK2754_00420</name>
    <name evidence="4" type="ORF">UFOPK3139_00063</name>
    <name evidence="5" type="ORF">UFOPK3543_01701</name>
</gene>
<accession>A0A6J7HB67</accession>
<dbReference type="EMBL" id="CAFBMH010000063">
    <property type="protein sequence ID" value="CAB4914093.1"/>
    <property type="molecule type" value="Genomic_DNA"/>
</dbReference>
<dbReference type="PANTHER" id="PTHR43000">
    <property type="entry name" value="DTDP-D-GLUCOSE 4,6-DEHYDRATASE-RELATED"/>
    <property type="match status" value="1"/>
</dbReference>
<dbReference type="InterPro" id="IPR036291">
    <property type="entry name" value="NAD(P)-bd_dom_sf"/>
</dbReference>
<dbReference type="AlphaFoldDB" id="A0A6J7HB67"/>
<dbReference type="Pfam" id="PF01370">
    <property type="entry name" value="Epimerase"/>
    <property type="match status" value="1"/>
</dbReference>
<evidence type="ECO:0000313" key="5">
    <source>
        <dbReference type="EMBL" id="CAB4914093.1"/>
    </source>
</evidence>
<dbReference type="EMBL" id="CAEZYR010000009">
    <property type="protein sequence ID" value="CAB4730152.1"/>
    <property type="molecule type" value="Genomic_DNA"/>
</dbReference>
<reference evidence="5" key="1">
    <citation type="submission" date="2020-05" db="EMBL/GenBank/DDBJ databases">
        <authorList>
            <person name="Chiriac C."/>
            <person name="Salcher M."/>
            <person name="Ghai R."/>
            <person name="Kavagutti S V."/>
        </authorList>
    </citation>
    <scope>NUCLEOTIDE SEQUENCE</scope>
</reference>
<sequence length="326" mass="34880">MLRNAKILVTGPAGQIAFPLAAYLAEHNEVWGLARFGDAATRARVESAGVRTVACDLGSGDFSNVPADFDYVLHLATYRNGGLNYDEAMRVNAEGTHLLLAHCRAAKAVLVMSTAEVYRPADDPLRVITESAPLGDSNSLFDPTYSMSKIAQEAVARSCARAYNLPVTIARMNASYGDNGGLLTYHLDWLTTGKDIVVKWSPAMYTPIHQDDINAQTEALLGAAGVPATIVNWGGDEPVAAQEWCAYLGELTGREVNVVVKEVPGGIRGIVLDNTKRLGITGPCAVAWREGLRRIVDARNSAVDAALPAVRAQADRLLSSFANAED</sequence>
<evidence type="ECO:0000313" key="4">
    <source>
        <dbReference type="EMBL" id="CAB4812197.1"/>
    </source>
</evidence>
<name>A0A6J7HB67_9ZZZZ</name>
<comment type="similarity">
    <text evidence="1">Belongs to the NAD(P)-dependent epimerase/dehydratase family.</text>
</comment>
<evidence type="ECO:0000313" key="3">
    <source>
        <dbReference type="EMBL" id="CAB4730152.1"/>
    </source>
</evidence>
<dbReference type="InterPro" id="IPR001509">
    <property type="entry name" value="Epimerase_deHydtase"/>
</dbReference>
<evidence type="ECO:0000259" key="2">
    <source>
        <dbReference type="Pfam" id="PF01370"/>
    </source>
</evidence>
<proteinExistence type="inferred from homology"/>
<evidence type="ECO:0000256" key="1">
    <source>
        <dbReference type="ARBA" id="ARBA00007637"/>
    </source>
</evidence>
<protein>
    <submittedName>
        <fullName evidence="5">Unannotated protein</fullName>
    </submittedName>
</protein>
<dbReference type="SUPFAM" id="SSF51735">
    <property type="entry name" value="NAD(P)-binding Rossmann-fold domains"/>
    <property type="match status" value="1"/>
</dbReference>
<dbReference type="EMBL" id="CAFABA010000002">
    <property type="protein sequence ID" value="CAB4812197.1"/>
    <property type="molecule type" value="Genomic_DNA"/>
</dbReference>